<dbReference type="InterPro" id="IPR001623">
    <property type="entry name" value="DnaJ_domain"/>
</dbReference>
<dbReference type="Pfam" id="PF12796">
    <property type="entry name" value="Ank_2"/>
    <property type="match status" value="1"/>
</dbReference>
<evidence type="ECO:0000259" key="3">
    <source>
        <dbReference type="PROSITE" id="PS50076"/>
    </source>
</evidence>
<dbReference type="Proteomes" id="UP000053593">
    <property type="component" value="Unassembled WGS sequence"/>
</dbReference>
<keyword evidence="5" id="KW-1185">Reference proteome</keyword>
<dbReference type="PANTHER" id="PTHR43948:SF10">
    <property type="entry name" value="MRJ, ISOFORM E"/>
    <property type="match status" value="1"/>
</dbReference>
<dbReference type="SUPFAM" id="SSF46565">
    <property type="entry name" value="Chaperone J-domain"/>
    <property type="match status" value="1"/>
</dbReference>
<reference evidence="4 5" key="1">
    <citation type="submission" date="2014-04" db="EMBL/GenBank/DDBJ databases">
        <title>Evolutionary Origins and Diversification of the Mycorrhizal Mutualists.</title>
        <authorList>
            <consortium name="DOE Joint Genome Institute"/>
            <consortium name="Mycorrhizal Genomics Consortium"/>
            <person name="Kohler A."/>
            <person name="Kuo A."/>
            <person name="Nagy L.G."/>
            <person name="Floudas D."/>
            <person name="Copeland A."/>
            <person name="Barry K.W."/>
            <person name="Cichocki N."/>
            <person name="Veneault-Fourrey C."/>
            <person name="LaButti K."/>
            <person name="Lindquist E.A."/>
            <person name="Lipzen A."/>
            <person name="Lundell T."/>
            <person name="Morin E."/>
            <person name="Murat C."/>
            <person name="Riley R."/>
            <person name="Ohm R."/>
            <person name="Sun H."/>
            <person name="Tunlid A."/>
            <person name="Henrissat B."/>
            <person name="Grigoriev I.V."/>
            <person name="Hibbett D.S."/>
            <person name="Martin F."/>
        </authorList>
    </citation>
    <scope>NUCLEOTIDE SEQUENCE [LARGE SCALE GENOMIC DNA]</scope>
    <source>
        <strain evidence="4 5">FD-317 M1</strain>
    </source>
</reference>
<dbReference type="InterPro" id="IPR002110">
    <property type="entry name" value="Ankyrin_rpt"/>
</dbReference>
<dbReference type="HOGENOM" id="CLU_037538_0_0_1"/>
<dbReference type="SMART" id="SM00271">
    <property type="entry name" value="DnaJ"/>
    <property type="match status" value="1"/>
</dbReference>
<dbReference type="PROSITE" id="PS50297">
    <property type="entry name" value="ANK_REP_REGION"/>
    <property type="match status" value="1"/>
</dbReference>
<feature type="region of interest" description="Disordered" evidence="2">
    <location>
        <begin position="423"/>
        <end position="486"/>
    </location>
</feature>
<dbReference type="PROSITE" id="PS50076">
    <property type="entry name" value="DNAJ_2"/>
    <property type="match status" value="1"/>
</dbReference>
<dbReference type="GO" id="GO:0005634">
    <property type="term" value="C:nucleus"/>
    <property type="evidence" value="ECO:0007669"/>
    <property type="project" value="TreeGrafter"/>
</dbReference>
<dbReference type="Gene3D" id="1.10.287.110">
    <property type="entry name" value="DnaJ domain"/>
    <property type="match status" value="1"/>
</dbReference>
<name>A0A0D0CHF3_9AGAR</name>
<accession>A0A0D0CHF3</accession>
<dbReference type="EMBL" id="KN834789">
    <property type="protein sequence ID" value="KIK57672.1"/>
    <property type="molecule type" value="Genomic_DNA"/>
</dbReference>
<feature type="compositionally biased region" description="Basic residues" evidence="2">
    <location>
        <begin position="466"/>
        <end position="486"/>
    </location>
</feature>
<gene>
    <name evidence="4" type="ORF">GYMLUDRAFT_45835</name>
</gene>
<proteinExistence type="predicted"/>
<sequence length="486" mass="54777">MSRAESVANAYAVLGLEQGVSLEVVKNTYKQAALRTHPDKNPGNPDATAEFQRVGEAYNVLLKHLDTSSRAPRPPFAFRGSDDSDAEYYDDEFGYDDDDDYLDEDELSFYLFLFERVMHGSRFRSGGYGPPPGFRPGTAPYRPPREEPRETREEQAERLRRAREQQEAAELRRKREASIRKELKQQDRQKERTAAEQRQKAKNGERAAKAKAQREQAEDVARAQREKAQMNRSTVFQAARKGDVDQVKQGVWEDNVDAAGGEVKPGHEDFVKIMPNDAQETLLHIAARQGDTDLVKWLDAHGAEIEERDGEDRTAFHVAVQYGHQDIITHFFDSYSPKDPDHSQVYAFSRTNVLSLALQSHEPQVVWMVLQNGLATSREINHAWSWITSTEGQKSMNQYSKGVSGDVEGKLNDILKLLMRYGELTPPPTPISNRKNDSTQDSVSGSQSQSQSPSPSPPSQQPHQRQAYRGRGRGRGKAKGRGRGRG</sequence>
<evidence type="ECO:0000313" key="5">
    <source>
        <dbReference type="Proteomes" id="UP000053593"/>
    </source>
</evidence>
<dbReference type="InterPro" id="IPR036770">
    <property type="entry name" value="Ankyrin_rpt-contain_sf"/>
</dbReference>
<dbReference type="Pfam" id="PF00226">
    <property type="entry name" value="DnaJ"/>
    <property type="match status" value="1"/>
</dbReference>
<organism evidence="4 5">
    <name type="scientific">Collybiopsis luxurians FD-317 M1</name>
    <dbReference type="NCBI Taxonomy" id="944289"/>
    <lineage>
        <taxon>Eukaryota</taxon>
        <taxon>Fungi</taxon>
        <taxon>Dikarya</taxon>
        <taxon>Basidiomycota</taxon>
        <taxon>Agaricomycotina</taxon>
        <taxon>Agaricomycetes</taxon>
        <taxon>Agaricomycetidae</taxon>
        <taxon>Agaricales</taxon>
        <taxon>Marasmiineae</taxon>
        <taxon>Omphalotaceae</taxon>
        <taxon>Collybiopsis</taxon>
        <taxon>Collybiopsis luxurians</taxon>
    </lineage>
</organism>
<dbReference type="CDD" id="cd06257">
    <property type="entry name" value="DnaJ"/>
    <property type="match status" value="1"/>
</dbReference>
<feature type="compositionally biased region" description="Low complexity" evidence="2">
    <location>
        <begin position="439"/>
        <end position="453"/>
    </location>
</feature>
<evidence type="ECO:0000256" key="1">
    <source>
        <dbReference type="PROSITE-ProRule" id="PRU00023"/>
    </source>
</evidence>
<evidence type="ECO:0000313" key="4">
    <source>
        <dbReference type="EMBL" id="KIK57672.1"/>
    </source>
</evidence>
<dbReference type="GO" id="GO:0051082">
    <property type="term" value="F:unfolded protein binding"/>
    <property type="evidence" value="ECO:0007669"/>
    <property type="project" value="TreeGrafter"/>
</dbReference>
<feature type="region of interest" description="Disordered" evidence="2">
    <location>
        <begin position="123"/>
        <end position="233"/>
    </location>
</feature>
<keyword evidence="1" id="KW-0040">ANK repeat</keyword>
<dbReference type="GO" id="GO:0051087">
    <property type="term" value="F:protein-folding chaperone binding"/>
    <property type="evidence" value="ECO:0007669"/>
    <property type="project" value="TreeGrafter"/>
</dbReference>
<dbReference type="SMART" id="SM00248">
    <property type="entry name" value="ANK"/>
    <property type="match status" value="2"/>
</dbReference>
<dbReference type="InterPro" id="IPR036869">
    <property type="entry name" value="J_dom_sf"/>
</dbReference>
<dbReference type="PROSITE" id="PS50088">
    <property type="entry name" value="ANK_REPEAT"/>
    <property type="match status" value="1"/>
</dbReference>
<protein>
    <recommendedName>
        <fullName evidence="3">J domain-containing protein</fullName>
    </recommendedName>
</protein>
<dbReference type="PRINTS" id="PR00625">
    <property type="entry name" value="JDOMAIN"/>
</dbReference>
<feature type="compositionally biased region" description="Basic and acidic residues" evidence="2">
    <location>
        <begin position="143"/>
        <end position="229"/>
    </location>
</feature>
<dbReference type="Gene3D" id="1.25.40.20">
    <property type="entry name" value="Ankyrin repeat-containing domain"/>
    <property type="match status" value="1"/>
</dbReference>
<dbReference type="OrthoDB" id="442087at2759"/>
<evidence type="ECO:0000256" key="2">
    <source>
        <dbReference type="SAM" id="MobiDB-lite"/>
    </source>
</evidence>
<dbReference type="SUPFAM" id="SSF48403">
    <property type="entry name" value="Ankyrin repeat"/>
    <property type="match status" value="1"/>
</dbReference>
<feature type="domain" description="J" evidence="3">
    <location>
        <begin position="9"/>
        <end position="77"/>
    </location>
</feature>
<dbReference type="GO" id="GO:0005737">
    <property type="term" value="C:cytoplasm"/>
    <property type="evidence" value="ECO:0007669"/>
    <property type="project" value="TreeGrafter"/>
</dbReference>
<dbReference type="PANTHER" id="PTHR43948">
    <property type="entry name" value="DNAJ HOMOLOG SUBFAMILY B"/>
    <property type="match status" value="1"/>
</dbReference>
<feature type="repeat" description="ANK" evidence="1">
    <location>
        <begin position="278"/>
        <end position="310"/>
    </location>
</feature>
<dbReference type="GO" id="GO:0044183">
    <property type="term" value="F:protein folding chaperone"/>
    <property type="evidence" value="ECO:0007669"/>
    <property type="project" value="TreeGrafter"/>
</dbReference>
<dbReference type="AlphaFoldDB" id="A0A0D0CHF3"/>